<dbReference type="NCBIfam" id="TIGR00237">
    <property type="entry name" value="xseA"/>
    <property type="match status" value="1"/>
</dbReference>
<dbReference type="EMBL" id="SHKX01000012">
    <property type="protein sequence ID" value="RZU45234.1"/>
    <property type="molecule type" value="Genomic_DNA"/>
</dbReference>
<dbReference type="GO" id="GO:0003676">
    <property type="term" value="F:nucleic acid binding"/>
    <property type="evidence" value="ECO:0007669"/>
    <property type="project" value="InterPro"/>
</dbReference>
<evidence type="ECO:0000259" key="9">
    <source>
        <dbReference type="Pfam" id="PF18974"/>
    </source>
</evidence>
<dbReference type="InterPro" id="IPR025824">
    <property type="entry name" value="OB-fold_nuc-bd_dom"/>
</dbReference>
<keyword evidence="4 5" id="KW-0269">Exonuclease</keyword>
<dbReference type="GO" id="GO:0005737">
    <property type="term" value="C:cytoplasm"/>
    <property type="evidence" value="ECO:0007669"/>
    <property type="project" value="UniProtKB-SubCell"/>
</dbReference>
<evidence type="ECO:0000256" key="4">
    <source>
        <dbReference type="ARBA" id="ARBA00022839"/>
    </source>
</evidence>
<dbReference type="CDD" id="cd04489">
    <property type="entry name" value="ExoVII_LU_OBF"/>
    <property type="match status" value="1"/>
</dbReference>
<dbReference type="AlphaFoldDB" id="A0A4Q7Z5D5"/>
<dbReference type="GO" id="GO:0008855">
    <property type="term" value="F:exodeoxyribonuclease VII activity"/>
    <property type="evidence" value="ECO:0007669"/>
    <property type="project" value="UniProtKB-UniRule"/>
</dbReference>
<dbReference type="EC" id="3.1.11.6" evidence="5"/>
<dbReference type="GO" id="GO:0009318">
    <property type="term" value="C:exodeoxyribonuclease VII complex"/>
    <property type="evidence" value="ECO:0007669"/>
    <property type="project" value="UniProtKB-UniRule"/>
</dbReference>
<feature type="domain" description="DUF5710" evidence="9">
    <location>
        <begin position="5"/>
        <end position="47"/>
    </location>
</feature>
<dbReference type="Pfam" id="PF02601">
    <property type="entry name" value="Exonuc_VII_L"/>
    <property type="match status" value="1"/>
</dbReference>
<name>A0A4Q7Z5D5_9GAMM</name>
<evidence type="ECO:0000256" key="1">
    <source>
        <dbReference type="ARBA" id="ARBA00022490"/>
    </source>
</evidence>
<evidence type="ECO:0000313" key="11">
    <source>
        <dbReference type="Proteomes" id="UP000292423"/>
    </source>
</evidence>
<feature type="domain" description="Exonuclease VII large subunit C-terminal" evidence="7">
    <location>
        <begin position="214"/>
        <end position="526"/>
    </location>
</feature>
<evidence type="ECO:0000256" key="2">
    <source>
        <dbReference type="ARBA" id="ARBA00022722"/>
    </source>
</evidence>
<keyword evidence="1" id="KW-0963">Cytoplasm</keyword>
<gene>
    <name evidence="10" type="ORF">EV700_2051</name>
</gene>
<dbReference type="InterPro" id="IPR003753">
    <property type="entry name" value="Exonuc_VII_L"/>
</dbReference>
<dbReference type="Pfam" id="PF13742">
    <property type="entry name" value="tRNA_anti_2"/>
    <property type="match status" value="1"/>
</dbReference>
<evidence type="ECO:0000313" key="10">
    <source>
        <dbReference type="EMBL" id="RZU45234.1"/>
    </source>
</evidence>
<dbReference type="InterPro" id="IPR043764">
    <property type="entry name" value="DUF5710"/>
</dbReference>
<accession>A0A4Q7Z5D5</accession>
<keyword evidence="6" id="KW-0175">Coiled coil</keyword>
<keyword evidence="3 5" id="KW-0378">Hydrolase</keyword>
<feature type="coiled-coil region" evidence="6">
    <location>
        <begin position="356"/>
        <end position="383"/>
    </location>
</feature>
<comment type="caution">
    <text evidence="10">The sequence shown here is derived from an EMBL/GenBank/DDBJ whole genome shotgun (WGS) entry which is preliminary data.</text>
</comment>
<dbReference type="PANTHER" id="PTHR30008:SF0">
    <property type="entry name" value="EXODEOXYRIBONUCLEASE 7 LARGE SUBUNIT"/>
    <property type="match status" value="1"/>
</dbReference>
<dbReference type="InterPro" id="IPR020579">
    <property type="entry name" value="Exonuc_VII_lsu_C"/>
</dbReference>
<evidence type="ECO:0000256" key="3">
    <source>
        <dbReference type="ARBA" id="ARBA00022801"/>
    </source>
</evidence>
<evidence type="ECO:0000259" key="7">
    <source>
        <dbReference type="Pfam" id="PF02601"/>
    </source>
</evidence>
<proteinExistence type="inferred from homology"/>
<dbReference type="PANTHER" id="PTHR30008">
    <property type="entry name" value="EXODEOXYRIBONUCLEASE 7 LARGE SUBUNIT"/>
    <property type="match status" value="1"/>
</dbReference>
<keyword evidence="2 5" id="KW-0540">Nuclease</keyword>
<dbReference type="OrthoDB" id="7235451at2"/>
<sequence>MAAQRTYLQVPFPEKDQAKALGARWDPMERKWFVQAEDLSPFKRWMPSGKYAASAEPVTTRHIAEPQSGYRVESADDAKGLSLLDFMLLIQGTVEAVFPQPVWVRAEINQIKVSQGHWFLELVEHDATGSVVASTSGTLWKGNSHVIQRFRQETGVELAEGIKLLLSVQPRFNPRYGLKLDILGIDSAYTLGDMAAKLNRIRDTLKAEGVYLLNKRLPLPMDFLHLAIISPSGAASLGDFRAEADRLARLGICRFTYYETAFQGASAPPAIVQAIARAVSLHERDPVDALVIIRGGGSAADLFWLNDEDLARQVCRCPLPVITGIGHEPDNTILDEVAARRCDTPSKVAQLILTTIHDAVGQAEAAMREIRELAERRMRLVEQDSRHWLEDISTRAGHLLMAREQRVQQDYREIRHAAGMLLARRQDRLDHLMQSCRDAGIRHAEASQTGLEQQWSAIGERSALRLREAVTSCEHLMQVILALGPEKTLKRGYGIVRSGDRVLTHQAELPPGAAFSIQMQDGHIDARRTS</sequence>
<organism evidence="10 11">
    <name type="scientific">Fluviicoccus keumensis</name>
    <dbReference type="NCBI Taxonomy" id="1435465"/>
    <lineage>
        <taxon>Bacteria</taxon>
        <taxon>Pseudomonadati</taxon>
        <taxon>Pseudomonadota</taxon>
        <taxon>Gammaproteobacteria</taxon>
        <taxon>Moraxellales</taxon>
        <taxon>Moraxellaceae</taxon>
        <taxon>Fluviicoccus</taxon>
    </lineage>
</organism>
<comment type="catalytic activity">
    <reaction evidence="5">
        <text>Exonucleolytic cleavage in either 5'- to 3'- or 3'- to 5'-direction to yield nucleoside 5'-phosphates.</text>
        <dbReference type="EC" id="3.1.11.6"/>
    </reaction>
</comment>
<dbReference type="Pfam" id="PF18974">
    <property type="entry name" value="DUF5710"/>
    <property type="match status" value="1"/>
</dbReference>
<reference evidence="10 11" key="1">
    <citation type="submission" date="2019-02" db="EMBL/GenBank/DDBJ databases">
        <title>Genomic Encyclopedia of Type Strains, Phase IV (KMG-IV): sequencing the most valuable type-strain genomes for metagenomic binning, comparative biology and taxonomic classification.</title>
        <authorList>
            <person name="Goeker M."/>
        </authorList>
    </citation>
    <scope>NUCLEOTIDE SEQUENCE [LARGE SCALE GENOMIC DNA]</scope>
    <source>
        <strain evidence="10 11">DSM 105135</strain>
    </source>
</reference>
<keyword evidence="11" id="KW-1185">Reference proteome</keyword>
<dbReference type="Proteomes" id="UP000292423">
    <property type="component" value="Unassembled WGS sequence"/>
</dbReference>
<dbReference type="RefSeq" id="WP_130413365.1">
    <property type="nucleotide sequence ID" value="NZ_SHKX01000012.1"/>
</dbReference>
<comment type="similarity">
    <text evidence="5">Belongs to the XseA family.</text>
</comment>
<evidence type="ECO:0000259" key="8">
    <source>
        <dbReference type="Pfam" id="PF13742"/>
    </source>
</evidence>
<dbReference type="GO" id="GO:0006308">
    <property type="term" value="P:DNA catabolic process"/>
    <property type="evidence" value="ECO:0007669"/>
    <property type="project" value="UniProtKB-UniRule"/>
</dbReference>
<protein>
    <recommendedName>
        <fullName evidence="5">Exodeoxyribonuclease 7 large subunit</fullName>
        <ecNumber evidence="5">3.1.11.6</ecNumber>
    </recommendedName>
</protein>
<evidence type="ECO:0000256" key="6">
    <source>
        <dbReference type="SAM" id="Coils"/>
    </source>
</evidence>
<evidence type="ECO:0000256" key="5">
    <source>
        <dbReference type="RuleBase" id="RU004355"/>
    </source>
</evidence>
<comment type="subcellular location">
    <subcellularLocation>
        <location evidence="5">Cytoplasm</location>
    </subcellularLocation>
</comment>
<feature type="domain" description="OB-fold nucleic acid binding" evidence="8">
    <location>
        <begin position="88"/>
        <end position="182"/>
    </location>
</feature>